<protein>
    <recommendedName>
        <fullName evidence="5">Translocon-associated protein subunit delta</fullName>
    </recommendedName>
    <alternativeName>
        <fullName evidence="14">Signal sequence receptor subunit delta</fullName>
    </alternativeName>
</protein>
<dbReference type="PANTHER" id="PTHR12731:SF1">
    <property type="entry name" value="TRANSLOCON-ASSOCIATED PROTEIN SUBUNIT DELTA"/>
    <property type="match status" value="1"/>
</dbReference>
<evidence type="ECO:0000256" key="6">
    <source>
        <dbReference type="ARBA" id="ARBA00022499"/>
    </source>
</evidence>
<keyword evidence="13" id="KW-1015">Disulfide bond</keyword>
<evidence type="ECO:0000313" key="17">
    <source>
        <dbReference type="WBParaSite" id="ACRNAN_scaffold9126.g19244.t1"/>
    </source>
</evidence>
<evidence type="ECO:0000256" key="10">
    <source>
        <dbReference type="ARBA" id="ARBA00022843"/>
    </source>
</evidence>
<evidence type="ECO:0000256" key="2">
    <source>
        <dbReference type="ARBA" id="ARBA00004115"/>
    </source>
</evidence>
<keyword evidence="12" id="KW-0472">Membrane</keyword>
<evidence type="ECO:0000256" key="7">
    <source>
        <dbReference type="ARBA" id="ARBA00022692"/>
    </source>
</evidence>
<sequence>MFKLAILVCCLSATVQSLCESPKWASSSFSTTDGFFHFQTTYIVEFSLQCANNIRDASFFAVVNGKVLQAAVSEETSKYQVSWQHEHPESGSQNFDVKIFDEEQLAAYKKAERSGEDVSTVKPLFTTTHSHAGVTKNSPIASETVITVILLAAVYFAVNAKSQLKP</sequence>
<evidence type="ECO:0000256" key="12">
    <source>
        <dbReference type="ARBA" id="ARBA00023136"/>
    </source>
</evidence>
<comment type="subcellular location">
    <subcellularLocation>
        <location evidence="2">Endoplasmic reticulum membrane</location>
        <topology evidence="2">Single-pass type I membrane protein</topology>
    </subcellularLocation>
</comment>
<feature type="signal peptide" evidence="15">
    <location>
        <begin position="1"/>
        <end position="17"/>
    </location>
</feature>
<evidence type="ECO:0000256" key="1">
    <source>
        <dbReference type="ARBA" id="ARBA00002838"/>
    </source>
</evidence>
<evidence type="ECO:0000256" key="13">
    <source>
        <dbReference type="ARBA" id="ARBA00023157"/>
    </source>
</evidence>
<evidence type="ECO:0000256" key="4">
    <source>
        <dbReference type="ARBA" id="ARBA00011819"/>
    </source>
</evidence>
<comment type="similarity">
    <text evidence="3">Belongs to the TRAP-delta family.</text>
</comment>
<keyword evidence="10" id="KW-0832">Ubl conjugation</keyword>
<comment type="function">
    <text evidence="1">TRAP proteins are part of a complex whose function is to bind calcium to the ER membrane and thereby regulate the retention of ER resident proteins.</text>
</comment>
<proteinExistence type="inferred from homology"/>
<evidence type="ECO:0000256" key="11">
    <source>
        <dbReference type="ARBA" id="ARBA00022989"/>
    </source>
</evidence>
<comment type="subunit">
    <text evidence="4">Heterotetramer of TRAP-alpha, TRAP-beta, TRAP-delta and TRAP-gamma.</text>
</comment>
<dbReference type="Pfam" id="PF05404">
    <property type="entry name" value="TRAP-delta"/>
    <property type="match status" value="1"/>
</dbReference>
<keyword evidence="8 15" id="KW-0732">Signal</keyword>
<dbReference type="AlphaFoldDB" id="A0A914EP10"/>
<keyword evidence="6" id="KW-1017">Isopeptide bond</keyword>
<dbReference type="InterPro" id="IPR008855">
    <property type="entry name" value="TRAP-delta"/>
</dbReference>
<evidence type="ECO:0000256" key="8">
    <source>
        <dbReference type="ARBA" id="ARBA00022729"/>
    </source>
</evidence>
<keyword evidence="7" id="KW-0812">Transmembrane</keyword>
<evidence type="ECO:0000256" key="14">
    <source>
        <dbReference type="ARBA" id="ARBA00031791"/>
    </source>
</evidence>
<dbReference type="GO" id="GO:0005789">
    <property type="term" value="C:endoplasmic reticulum membrane"/>
    <property type="evidence" value="ECO:0007669"/>
    <property type="project" value="UniProtKB-SubCell"/>
</dbReference>
<dbReference type="Proteomes" id="UP000887540">
    <property type="component" value="Unplaced"/>
</dbReference>
<evidence type="ECO:0000256" key="3">
    <source>
        <dbReference type="ARBA" id="ARBA00009294"/>
    </source>
</evidence>
<name>A0A914EP10_9BILA</name>
<dbReference type="WBParaSite" id="ACRNAN_scaffold9126.g19244.t1">
    <property type="protein sequence ID" value="ACRNAN_scaffold9126.g19244.t1"/>
    <property type="gene ID" value="ACRNAN_scaffold9126.g19244"/>
</dbReference>
<accession>A0A914EP10</accession>
<keyword evidence="16" id="KW-1185">Reference proteome</keyword>
<reference evidence="17" key="1">
    <citation type="submission" date="2022-11" db="UniProtKB">
        <authorList>
            <consortium name="WormBaseParasite"/>
        </authorList>
    </citation>
    <scope>IDENTIFICATION</scope>
</reference>
<dbReference type="PANTHER" id="PTHR12731">
    <property type="entry name" value="TRANSLOCON-ASSOCIATED PROTEIN, DELTA SUBUNIT"/>
    <property type="match status" value="1"/>
</dbReference>
<feature type="chain" id="PRO_5036903406" description="Translocon-associated protein subunit delta" evidence="15">
    <location>
        <begin position="18"/>
        <end position="166"/>
    </location>
</feature>
<evidence type="ECO:0000313" key="16">
    <source>
        <dbReference type="Proteomes" id="UP000887540"/>
    </source>
</evidence>
<keyword evidence="11" id="KW-1133">Transmembrane helix</keyword>
<keyword evidence="9" id="KW-0256">Endoplasmic reticulum</keyword>
<evidence type="ECO:0000256" key="9">
    <source>
        <dbReference type="ARBA" id="ARBA00022824"/>
    </source>
</evidence>
<evidence type="ECO:0000256" key="15">
    <source>
        <dbReference type="SAM" id="SignalP"/>
    </source>
</evidence>
<evidence type="ECO:0000256" key="5">
    <source>
        <dbReference type="ARBA" id="ARBA00014387"/>
    </source>
</evidence>
<organism evidence="16 17">
    <name type="scientific">Acrobeloides nanus</name>
    <dbReference type="NCBI Taxonomy" id="290746"/>
    <lineage>
        <taxon>Eukaryota</taxon>
        <taxon>Metazoa</taxon>
        <taxon>Ecdysozoa</taxon>
        <taxon>Nematoda</taxon>
        <taxon>Chromadorea</taxon>
        <taxon>Rhabditida</taxon>
        <taxon>Tylenchina</taxon>
        <taxon>Cephalobomorpha</taxon>
        <taxon>Cephaloboidea</taxon>
        <taxon>Cephalobidae</taxon>
        <taxon>Acrobeloides</taxon>
    </lineage>
</organism>